<reference evidence="2" key="1">
    <citation type="submission" date="2014-11" db="EMBL/GenBank/DDBJ databases">
        <authorList>
            <person name="Otto D Thomas"/>
            <person name="Naeem Raeece"/>
        </authorList>
    </citation>
    <scope>NUCLEOTIDE SEQUENCE</scope>
</reference>
<dbReference type="VEuPathDB" id="CryptoDB:Cvel_26268"/>
<evidence type="ECO:0000256" key="1">
    <source>
        <dbReference type="SAM" id="MobiDB-lite"/>
    </source>
</evidence>
<accession>A0A0G4HD40</accession>
<feature type="compositionally biased region" description="Low complexity" evidence="1">
    <location>
        <begin position="393"/>
        <end position="404"/>
    </location>
</feature>
<dbReference type="PANTHER" id="PTHR47026:SF2">
    <property type="entry name" value="FLAGELLAR ASSOCIATED PROTEIN"/>
    <property type="match status" value="1"/>
</dbReference>
<feature type="region of interest" description="Disordered" evidence="1">
    <location>
        <begin position="242"/>
        <end position="404"/>
    </location>
</feature>
<feature type="compositionally biased region" description="Basic and acidic residues" evidence="1">
    <location>
        <begin position="242"/>
        <end position="251"/>
    </location>
</feature>
<sequence>IQKKRALKKFCEYYDTTKATELQAEHESVSACARLALPGSLKQRSQLKDKQIMELHEFDSRFVAERYHPKSSPLVLHQEKQVKTLGLLGNYREAEDLKLLMKRRQQEDFKHTHLQRLKSFAIRHGHFLERQKRERDALKMRLERDVRELALQRAGALKVIEKKYASARQVIENLHAIERQKVLKFVRERYGDFNAPDFAADQMVEDASVRLRAHFAQPQVSPFVDSFIGDPRLPTPQTFVQRMKDHQKMAEASEQTTAESSAPGGAAPGGAREQGGAPAGPSSSSPSGAGPSSARRGDGAGGGGRFPNVGSKVAMRISHTERFRRPTMMSPETCEPSGTKSSRPPLLPEALATARESGAWGGSRGREQRSIGAGGRNPRRGGARATLTSWNLNPSGDGNSPPSGPVVVDRYPYIRAGITHFNRGSSQSCGRPLCTLVVPQGGKASRDSPADADGRSGDEGNVQDS</sequence>
<protein>
    <submittedName>
        <fullName evidence="2">Uncharacterized protein</fullName>
    </submittedName>
</protein>
<feature type="compositionally biased region" description="Low complexity" evidence="1">
    <location>
        <begin position="258"/>
        <end position="294"/>
    </location>
</feature>
<organism evidence="2">
    <name type="scientific">Chromera velia CCMP2878</name>
    <dbReference type="NCBI Taxonomy" id="1169474"/>
    <lineage>
        <taxon>Eukaryota</taxon>
        <taxon>Sar</taxon>
        <taxon>Alveolata</taxon>
        <taxon>Colpodellida</taxon>
        <taxon>Chromeraceae</taxon>
        <taxon>Chromera</taxon>
    </lineage>
</organism>
<feature type="region of interest" description="Disordered" evidence="1">
    <location>
        <begin position="421"/>
        <end position="465"/>
    </location>
</feature>
<evidence type="ECO:0000313" key="2">
    <source>
        <dbReference type="EMBL" id="CEM41780.1"/>
    </source>
</evidence>
<dbReference type="PANTHER" id="PTHR47026">
    <property type="entry name" value="PIGMENTOSA GTPASE REGULATOR-LIKE PROTEIN, PUTATIVE-RELATED"/>
    <property type="match status" value="1"/>
</dbReference>
<feature type="compositionally biased region" description="Basic and acidic residues" evidence="1">
    <location>
        <begin position="444"/>
        <end position="458"/>
    </location>
</feature>
<gene>
    <name evidence="2" type="ORF">Cvel_26268</name>
</gene>
<proteinExistence type="predicted"/>
<dbReference type="AlphaFoldDB" id="A0A0G4HD40"/>
<feature type="non-terminal residue" evidence="2">
    <location>
        <position position="1"/>
    </location>
</feature>
<dbReference type="EMBL" id="CDMZ01002310">
    <property type="protein sequence ID" value="CEM41780.1"/>
    <property type="molecule type" value="Genomic_DNA"/>
</dbReference>
<name>A0A0G4HD40_9ALVE</name>